<keyword evidence="3" id="KW-0032">Aminotransferase</keyword>
<dbReference type="InterPro" id="IPR050103">
    <property type="entry name" value="Class-III_PLP-dep_AT"/>
</dbReference>
<dbReference type="InterPro" id="IPR015421">
    <property type="entry name" value="PyrdxlP-dep_Trfase_major"/>
</dbReference>
<evidence type="ECO:0000256" key="4">
    <source>
        <dbReference type="ARBA" id="ARBA00022679"/>
    </source>
</evidence>
<dbReference type="Gene3D" id="3.90.1150.10">
    <property type="entry name" value="Aspartate Aminotransferase, domain 1"/>
    <property type="match status" value="1"/>
</dbReference>
<sequence length="441" mass="47537">MNTTDKAQELQALRDRYVPKGHPNATPFFVESAKGALLRDVTGREFIDFVGGIGVLNVGHCHPKVVAAVKDQAGRYLHTCSMVTMYEPYVQLAARLSEAAPGDFEKKAMFVNSGSEAVENAVKIARCHTGRAGVVSMKNAFHGRTLLAMSLTSKVKPYKFGFGPLAPEVYQYPNYAYCYRCPLGLTYPKCGVACADKLREFFIATAAAENIACIIAEPVQGEGGFVVPPKEFFEKLRAICDEYGIVFVADEIQSGFGRTSKLFAMEHFGVAPDLMTVAKSMGGGLPLAGVVGKAEIMDSVPPGGIGGTYGGNPLACRAGLAVMDIFEQDNLLAKAERLGGVVKRRFASFKKQYQLIGDERGLGAMRALEFVSDRATKAPCPEAAKGVAKFCQDNGLLVLSCGNFGNCIRVLMPLVITRDQLDRGLDIMEEGIREVSKSLGK</sequence>
<reference evidence="7 8" key="1">
    <citation type="submission" date="2018-02" db="EMBL/GenBank/DDBJ databases">
        <title>Genome sequence of Desulfovibrio carbinolicus DSM 3852.</title>
        <authorList>
            <person name="Wilbanks E."/>
            <person name="Skennerton C.T."/>
            <person name="Orphan V.J."/>
        </authorList>
    </citation>
    <scope>NUCLEOTIDE SEQUENCE [LARGE SCALE GENOMIC DNA]</scope>
    <source>
        <strain evidence="7 8">DSM 3852</strain>
    </source>
</reference>
<evidence type="ECO:0000256" key="1">
    <source>
        <dbReference type="ARBA" id="ARBA00001933"/>
    </source>
</evidence>
<dbReference type="CDD" id="cd00610">
    <property type="entry name" value="OAT_like"/>
    <property type="match status" value="1"/>
</dbReference>
<dbReference type="EMBL" id="CP026538">
    <property type="protein sequence ID" value="QAZ67702.1"/>
    <property type="molecule type" value="Genomic_DNA"/>
</dbReference>
<comment type="cofactor">
    <cofactor evidence="1">
        <name>pyridoxal 5'-phosphate</name>
        <dbReference type="ChEBI" id="CHEBI:597326"/>
    </cofactor>
</comment>
<dbReference type="FunFam" id="3.40.640.10:FF:000013">
    <property type="entry name" value="4-aminobutyrate aminotransferase"/>
    <property type="match status" value="1"/>
</dbReference>
<organism evidence="7 8">
    <name type="scientific">Solidesulfovibrio carbinolicus</name>
    <dbReference type="NCBI Taxonomy" id="296842"/>
    <lineage>
        <taxon>Bacteria</taxon>
        <taxon>Pseudomonadati</taxon>
        <taxon>Thermodesulfobacteriota</taxon>
        <taxon>Desulfovibrionia</taxon>
        <taxon>Desulfovibrionales</taxon>
        <taxon>Desulfovibrionaceae</taxon>
        <taxon>Solidesulfovibrio</taxon>
    </lineage>
</organism>
<dbReference type="NCBIfam" id="TIGR00700">
    <property type="entry name" value="GABAtrnsam"/>
    <property type="match status" value="1"/>
</dbReference>
<dbReference type="GO" id="GO:0034386">
    <property type="term" value="F:4-aminobutyrate:2-oxoglutarate transaminase activity"/>
    <property type="evidence" value="ECO:0007669"/>
    <property type="project" value="InterPro"/>
</dbReference>
<dbReference type="SUPFAM" id="SSF53383">
    <property type="entry name" value="PLP-dependent transferases"/>
    <property type="match status" value="1"/>
</dbReference>
<dbReference type="InterPro" id="IPR005814">
    <property type="entry name" value="Aminotrans_3"/>
</dbReference>
<dbReference type="Proteomes" id="UP000293296">
    <property type="component" value="Chromosome"/>
</dbReference>
<dbReference type="InterPro" id="IPR004632">
    <property type="entry name" value="4NH2But_aminotransferase_bac"/>
</dbReference>
<evidence type="ECO:0000256" key="2">
    <source>
        <dbReference type="ARBA" id="ARBA00008954"/>
    </source>
</evidence>
<dbReference type="InterPro" id="IPR015422">
    <property type="entry name" value="PyrdxlP-dep_Trfase_small"/>
</dbReference>
<protein>
    <submittedName>
        <fullName evidence="7">4-aminobutyrate--2-oxoglutarate transaminase</fullName>
    </submittedName>
</protein>
<gene>
    <name evidence="7" type="primary">gabT</name>
    <name evidence="7" type="ORF">C3Y92_10900</name>
</gene>
<dbReference type="GO" id="GO:0009448">
    <property type="term" value="P:gamma-aminobutyric acid metabolic process"/>
    <property type="evidence" value="ECO:0007669"/>
    <property type="project" value="InterPro"/>
</dbReference>
<dbReference type="InterPro" id="IPR015424">
    <property type="entry name" value="PyrdxlP-dep_Trfase"/>
</dbReference>
<dbReference type="InterPro" id="IPR049704">
    <property type="entry name" value="Aminotrans_3_PPA_site"/>
</dbReference>
<evidence type="ECO:0000256" key="6">
    <source>
        <dbReference type="RuleBase" id="RU003560"/>
    </source>
</evidence>
<name>A0A4V0YQW3_9BACT</name>
<dbReference type="PANTHER" id="PTHR11986">
    <property type="entry name" value="AMINOTRANSFERASE CLASS III"/>
    <property type="match status" value="1"/>
</dbReference>
<keyword evidence="4" id="KW-0808">Transferase</keyword>
<dbReference type="PIRSF" id="PIRSF000521">
    <property type="entry name" value="Transaminase_4ab_Lys_Orn"/>
    <property type="match status" value="1"/>
</dbReference>
<dbReference type="PROSITE" id="PS00600">
    <property type="entry name" value="AA_TRANSFER_CLASS_3"/>
    <property type="match status" value="1"/>
</dbReference>
<dbReference type="AlphaFoldDB" id="A0A4V0YQW3"/>
<dbReference type="PANTHER" id="PTHR11986:SF58">
    <property type="entry name" value="LEUCINE_METHIONINE RACEMASE"/>
    <property type="match status" value="1"/>
</dbReference>
<dbReference type="KEGG" id="dcb:C3Y92_10900"/>
<accession>A0A4V0YQW3</accession>
<dbReference type="Pfam" id="PF00202">
    <property type="entry name" value="Aminotran_3"/>
    <property type="match status" value="1"/>
</dbReference>
<dbReference type="Gene3D" id="3.40.640.10">
    <property type="entry name" value="Type I PLP-dependent aspartate aminotransferase-like (Major domain)"/>
    <property type="match status" value="1"/>
</dbReference>
<dbReference type="RefSeq" id="WP_129352518.1">
    <property type="nucleotide sequence ID" value="NZ_CP026538.1"/>
</dbReference>
<evidence type="ECO:0000313" key="8">
    <source>
        <dbReference type="Proteomes" id="UP000293296"/>
    </source>
</evidence>
<comment type="similarity">
    <text evidence="2 6">Belongs to the class-III pyridoxal-phosphate-dependent aminotransferase family.</text>
</comment>
<evidence type="ECO:0000256" key="3">
    <source>
        <dbReference type="ARBA" id="ARBA00022576"/>
    </source>
</evidence>
<dbReference type="GO" id="GO:0030170">
    <property type="term" value="F:pyridoxal phosphate binding"/>
    <property type="evidence" value="ECO:0007669"/>
    <property type="project" value="InterPro"/>
</dbReference>
<evidence type="ECO:0000256" key="5">
    <source>
        <dbReference type="ARBA" id="ARBA00022898"/>
    </source>
</evidence>
<keyword evidence="8" id="KW-1185">Reference proteome</keyword>
<dbReference type="OrthoDB" id="9801834at2"/>
<proteinExistence type="inferred from homology"/>
<dbReference type="GO" id="GO:0042802">
    <property type="term" value="F:identical protein binding"/>
    <property type="evidence" value="ECO:0007669"/>
    <property type="project" value="TreeGrafter"/>
</dbReference>
<evidence type="ECO:0000313" key="7">
    <source>
        <dbReference type="EMBL" id="QAZ67702.1"/>
    </source>
</evidence>
<keyword evidence="5 6" id="KW-0663">Pyridoxal phosphate</keyword>